<dbReference type="PANTHER" id="PTHR30040">
    <property type="entry name" value="THIAMINE BIOSYNTHESIS LIPOPROTEIN APBE"/>
    <property type="match status" value="1"/>
</dbReference>
<dbReference type="AlphaFoldDB" id="A0A7H9DW79"/>
<dbReference type="InterPro" id="IPR003374">
    <property type="entry name" value="ApbE-like_sf"/>
</dbReference>
<dbReference type="EMBL" id="CP040908">
    <property type="protein sequence ID" value="QLL59380.1"/>
    <property type="molecule type" value="Genomic_DNA"/>
</dbReference>
<dbReference type="GeneID" id="78402867"/>
<feature type="binding site" evidence="11">
    <location>
        <position position="172"/>
    </location>
    <ligand>
        <name>Mg(2+)</name>
        <dbReference type="ChEBI" id="CHEBI:18420"/>
    </ligand>
</feature>
<dbReference type="Proteomes" id="UP000510643">
    <property type="component" value="Chromosome"/>
</dbReference>
<comment type="catalytic activity">
    <reaction evidence="9 10">
        <text>L-threonyl-[protein] + FAD = FMN-L-threonyl-[protein] + AMP + H(+)</text>
        <dbReference type="Rhea" id="RHEA:36847"/>
        <dbReference type="Rhea" id="RHEA-COMP:11060"/>
        <dbReference type="Rhea" id="RHEA-COMP:11061"/>
        <dbReference type="ChEBI" id="CHEBI:15378"/>
        <dbReference type="ChEBI" id="CHEBI:30013"/>
        <dbReference type="ChEBI" id="CHEBI:57692"/>
        <dbReference type="ChEBI" id="CHEBI:74257"/>
        <dbReference type="ChEBI" id="CHEBI:456215"/>
        <dbReference type="EC" id="2.7.1.180"/>
    </reaction>
</comment>
<evidence type="ECO:0000256" key="8">
    <source>
        <dbReference type="ARBA" id="ARBA00031306"/>
    </source>
</evidence>
<comment type="cofactor">
    <cofactor evidence="11">
        <name>Mg(2+)</name>
        <dbReference type="ChEBI" id="CHEBI:18420"/>
    </cofactor>
    <cofactor evidence="11">
        <name>Mn(2+)</name>
        <dbReference type="ChEBI" id="CHEBI:29035"/>
    </cofactor>
    <text evidence="11">Magnesium. Can also use manganese.</text>
</comment>
<dbReference type="EC" id="2.7.1.180" evidence="1 10"/>
<evidence type="ECO:0000313" key="13">
    <source>
        <dbReference type="Proteomes" id="UP000510643"/>
    </source>
</evidence>
<keyword evidence="7 10" id="KW-0460">Magnesium</keyword>
<dbReference type="PIRSF" id="PIRSF006268">
    <property type="entry name" value="ApbE"/>
    <property type="match status" value="1"/>
</dbReference>
<dbReference type="PANTHER" id="PTHR30040:SF2">
    <property type="entry name" value="FAD:PROTEIN FMN TRANSFERASE"/>
    <property type="match status" value="1"/>
</dbReference>
<dbReference type="GO" id="GO:0016740">
    <property type="term" value="F:transferase activity"/>
    <property type="evidence" value="ECO:0007669"/>
    <property type="project" value="UniProtKB-UniRule"/>
</dbReference>
<dbReference type="Gene3D" id="3.10.520.10">
    <property type="entry name" value="ApbE-like domains"/>
    <property type="match status" value="1"/>
</dbReference>
<evidence type="ECO:0000256" key="4">
    <source>
        <dbReference type="ARBA" id="ARBA00022679"/>
    </source>
</evidence>
<dbReference type="SUPFAM" id="SSF143631">
    <property type="entry name" value="ApbE-like"/>
    <property type="match status" value="1"/>
</dbReference>
<keyword evidence="13" id="KW-1185">Reference proteome</keyword>
<gene>
    <name evidence="12" type="ORF">FH779_15385</name>
</gene>
<evidence type="ECO:0000256" key="10">
    <source>
        <dbReference type="PIRNR" id="PIRNR006268"/>
    </source>
</evidence>
<evidence type="ECO:0000256" key="9">
    <source>
        <dbReference type="ARBA" id="ARBA00048540"/>
    </source>
</evidence>
<proteinExistence type="inferred from homology"/>
<evidence type="ECO:0000256" key="6">
    <source>
        <dbReference type="ARBA" id="ARBA00022827"/>
    </source>
</evidence>
<evidence type="ECO:0000256" key="1">
    <source>
        <dbReference type="ARBA" id="ARBA00011955"/>
    </source>
</evidence>
<evidence type="ECO:0000256" key="5">
    <source>
        <dbReference type="ARBA" id="ARBA00022723"/>
    </source>
</evidence>
<name>A0A7H9DW79_9FLAO</name>
<protein>
    <recommendedName>
        <fullName evidence="2 10">FAD:protein FMN transferase</fullName>
        <ecNumber evidence="1 10">2.7.1.180</ecNumber>
    </recommendedName>
    <alternativeName>
        <fullName evidence="8 10">Flavin transferase</fullName>
    </alternativeName>
</protein>
<sequence>MQFILKNIFTFILLYVLTPMNAQTVGVRDTILMGSKFKITLVDTDSISVEKNINKAIDEMIRIESLISDWKPTSQVSLVNQNAGIKPIKVDREVFDLTKRAIYFSELTDGAFDISFAAMEKIWKFDGSMDKIPTQEEISKAIEKIGYQNIILDEENSTIFLKKVGMKIGFGSTGKGYAAQKARTFMQNLGINAGIIDASGDMTTWGNQPNGELWKIGITNPFNRHKMLDILSMKNAAVTTSGDYEKFILIDGVRYSHIINPKTGIPATGLTGVTVIGENAEMCNGFSTSIMVLGKEKGLNLINQQKDYAALLITDKGKITRSKNYKKLKQTLKNN</sequence>
<keyword evidence="5 10" id="KW-0479">Metal-binding</keyword>
<keyword evidence="3 10" id="KW-0285">Flavoprotein</keyword>
<evidence type="ECO:0000313" key="12">
    <source>
        <dbReference type="EMBL" id="QLL59380.1"/>
    </source>
</evidence>
<dbReference type="Pfam" id="PF02424">
    <property type="entry name" value="ApbE"/>
    <property type="match status" value="1"/>
</dbReference>
<evidence type="ECO:0000256" key="11">
    <source>
        <dbReference type="PIRSR" id="PIRSR006268-2"/>
    </source>
</evidence>
<dbReference type="RefSeq" id="WP_180905320.1">
    <property type="nucleotide sequence ID" value="NZ_CP040908.1"/>
</dbReference>
<organism evidence="12 13">
    <name type="scientific">Empedobacter falsenii</name>
    <dbReference type="NCBI Taxonomy" id="343874"/>
    <lineage>
        <taxon>Bacteria</taxon>
        <taxon>Pseudomonadati</taxon>
        <taxon>Bacteroidota</taxon>
        <taxon>Flavobacteriia</taxon>
        <taxon>Flavobacteriales</taxon>
        <taxon>Weeksellaceae</taxon>
        <taxon>Empedobacter</taxon>
    </lineage>
</organism>
<feature type="binding site" evidence="11">
    <location>
        <position position="288"/>
    </location>
    <ligand>
        <name>Mg(2+)</name>
        <dbReference type="ChEBI" id="CHEBI:18420"/>
    </ligand>
</feature>
<comment type="similarity">
    <text evidence="10">Belongs to the ApbE family.</text>
</comment>
<keyword evidence="6 10" id="KW-0274">FAD</keyword>
<evidence type="ECO:0000256" key="7">
    <source>
        <dbReference type="ARBA" id="ARBA00022842"/>
    </source>
</evidence>
<reference evidence="12 13" key="1">
    <citation type="submission" date="2019-06" db="EMBL/GenBank/DDBJ databases">
        <title>Emergence of pandrug resistant Empedobacter falsenii in China.</title>
        <authorList>
            <person name="Dong N."/>
            <person name="Chen S."/>
            <person name="Zhang R."/>
        </authorList>
    </citation>
    <scope>NUCLEOTIDE SEQUENCE [LARGE SCALE GENOMIC DNA]</scope>
    <source>
        <strain evidence="12 13">1681-1</strain>
    </source>
</reference>
<dbReference type="KEGG" id="efal:FH779_15385"/>
<accession>A0A7H9DW79</accession>
<evidence type="ECO:0000256" key="3">
    <source>
        <dbReference type="ARBA" id="ARBA00022630"/>
    </source>
</evidence>
<dbReference type="GO" id="GO:0046872">
    <property type="term" value="F:metal ion binding"/>
    <property type="evidence" value="ECO:0007669"/>
    <property type="project" value="UniProtKB-UniRule"/>
</dbReference>
<keyword evidence="4 10" id="KW-0808">Transferase</keyword>
<dbReference type="InterPro" id="IPR024932">
    <property type="entry name" value="ApbE"/>
</dbReference>
<evidence type="ECO:0000256" key="2">
    <source>
        <dbReference type="ARBA" id="ARBA00016337"/>
    </source>
</evidence>